<evidence type="ECO:0000313" key="2">
    <source>
        <dbReference type="Proteomes" id="UP000266861"/>
    </source>
</evidence>
<protein>
    <submittedName>
        <fullName evidence="1">Uncharacterized protein</fullName>
    </submittedName>
</protein>
<proteinExistence type="predicted"/>
<sequence>MHGLFRILQKHKLVTLGEEVDLCYLSTAYNTSRLPKLELYNTCGFSLNNNNSAILTCSHSYHLMCYSGRYIYCENFYKDSIFENVNSFLKRFEKGADILTQEELDHVENDFGKEKESEKVESEKMDVSSLYQYDHIECVT</sequence>
<organism evidence="1 2">
    <name type="scientific">Diversispora epigaea</name>
    <dbReference type="NCBI Taxonomy" id="1348612"/>
    <lineage>
        <taxon>Eukaryota</taxon>
        <taxon>Fungi</taxon>
        <taxon>Fungi incertae sedis</taxon>
        <taxon>Mucoromycota</taxon>
        <taxon>Glomeromycotina</taxon>
        <taxon>Glomeromycetes</taxon>
        <taxon>Diversisporales</taxon>
        <taxon>Diversisporaceae</taxon>
        <taxon>Diversispora</taxon>
    </lineage>
</organism>
<dbReference type="AlphaFoldDB" id="A0A397GDE9"/>
<accession>A0A397GDE9</accession>
<keyword evidence="2" id="KW-1185">Reference proteome</keyword>
<dbReference type="Proteomes" id="UP000266861">
    <property type="component" value="Unassembled WGS sequence"/>
</dbReference>
<name>A0A397GDE9_9GLOM</name>
<comment type="caution">
    <text evidence="1">The sequence shown here is derived from an EMBL/GenBank/DDBJ whole genome shotgun (WGS) entry which is preliminary data.</text>
</comment>
<reference evidence="1 2" key="1">
    <citation type="submission" date="2018-08" db="EMBL/GenBank/DDBJ databases">
        <title>Genome and evolution of the arbuscular mycorrhizal fungus Diversispora epigaea (formerly Glomus versiforme) and its bacterial endosymbionts.</title>
        <authorList>
            <person name="Sun X."/>
            <person name="Fei Z."/>
            <person name="Harrison M."/>
        </authorList>
    </citation>
    <scope>NUCLEOTIDE SEQUENCE [LARGE SCALE GENOMIC DNA]</scope>
    <source>
        <strain evidence="1 2">IT104</strain>
    </source>
</reference>
<dbReference type="EMBL" id="PQFF01000480">
    <property type="protein sequence ID" value="RHZ47874.1"/>
    <property type="molecule type" value="Genomic_DNA"/>
</dbReference>
<evidence type="ECO:0000313" key="1">
    <source>
        <dbReference type="EMBL" id="RHZ47874.1"/>
    </source>
</evidence>
<gene>
    <name evidence="1" type="ORF">Glove_566g85</name>
</gene>